<dbReference type="Proteomes" id="UP000828390">
    <property type="component" value="Unassembled WGS sequence"/>
</dbReference>
<dbReference type="AlphaFoldDB" id="A0A9D4NFQ6"/>
<proteinExistence type="inferred from homology"/>
<dbReference type="InterPro" id="IPR027417">
    <property type="entry name" value="P-loop_NTPase"/>
</dbReference>
<accession>A0A9D4NFQ6</accession>
<evidence type="ECO:0000313" key="5">
    <source>
        <dbReference type="Proteomes" id="UP000828390"/>
    </source>
</evidence>
<keyword evidence="2" id="KW-0547">Nucleotide-binding</keyword>
<evidence type="ECO:0000259" key="3">
    <source>
        <dbReference type="Pfam" id="PF04548"/>
    </source>
</evidence>
<feature type="domain" description="AIG1-type G" evidence="3">
    <location>
        <begin position="2"/>
        <end position="136"/>
    </location>
</feature>
<organism evidence="4 5">
    <name type="scientific">Dreissena polymorpha</name>
    <name type="common">Zebra mussel</name>
    <name type="synonym">Mytilus polymorpha</name>
    <dbReference type="NCBI Taxonomy" id="45954"/>
    <lineage>
        <taxon>Eukaryota</taxon>
        <taxon>Metazoa</taxon>
        <taxon>Spiralia</taxon>
        <taxon>Lophotrochozoa</taxon>
        <taxon>Mollusca</taxon>
        <taxon>Bivalvia</taxon>
        <taxon>Autobranchia</taxon>
        <taxon>Heteroconchia</taxon>
        <taxon>Euheterodonta</taxon>
        <taxon>Imparidentia</taxon>
        <taxon>Neoheterodontei</taxon>
        <taxon>Myida</taxon>
        <taxon>Dreissenoidea</taxon>
        <taxon>Dreissenidae</taxon>
        <taxon>Dreissena</taxon>
    </lineage>
</organism>
<dbReference type="EMBL" id="JAIWYP010000001">
    <property type="protein sequence ID" value="KAH3893545.1"/>
    <property type="molecule type" value="Genomic_DNA"/>
</dbReference>
<evidence type="ECO:0000256" key="1">
    <source>
        <dbReference type="ARBA" id="ARBA00008535"/>
    </source>
</evidence>
<protein>
    <recommendedName>
        <fullName evidence="3">AIG1-type G domain-containing protein</fullName>
    </recommendedName>
</protein>
<reference evidence="4" key="2">
    <citation type="submission" date="2020-11" db="EMBL/GenBank/DDBJ databases">
        <authorList>
            <person name="McCartney M.A."/>
            <person name="Auch B."/>
            <person name="Kono T."/>
            <person name="Mallez S."/>
            <person name="Becker A."/>
            <person name="Gohl D.M."/>
            <person name="Silverstein K.A.T."/>
            <person name="Koren S."/>
            <person name="Bechman K.B."/>
            <person name="Herman A."/>
            <person name="Abrahante J.E."/>
            <person name="Garbe J."/>
        </authorList>
    </citation>
    <scope>NUCLEOTIDE SEQUENCE</scope>
    <source>
        <strain evidence="4">Duluth1</strain>
        <tissue evidence="4">Whole animal</tissue>
    </source>
</reference>
<name>A0A9D4NFQ6_DREPO</name>
<evidence type="ECO:0000256" key="2">
    <source>
        <dbReference type="ARBA" id="ARBA00022741"/>
    </source>
</evidence>
<reference evidence="4" key="1">
    <citation type="journal article" date="2019" name="bioRxiv">
        <title>The Genome of the Zebra Mussel, Dreissena polymorpha: A Resource for Invasive Species Research.</title>
        <authorList>
            <person name="McCartney M.A."/>
            <person name="Auch B."/>
            <person name="Kono T."/>
            <person name="Mallez S."/>
            <person name="Zhang Y."/>
            <person name="Obille A."/>
            <person name="Becker A."/>
            <person name="Abrahante J.E."/>
            <person name="Garbe J."/>
            <person name="Badalamenti J.P."/>
            <person name="Herman A."/>
            <person name="Mangelson H."/>
            <person name="Liachko I."/>
            <person name="Sullivan S."/>
            <person name="Sone E.D."/>
            <person name="Koren S."/>
            <person name="Silverstein K.A.T."/>
            <person name="Beckman K.B."/>
            <person name="Gohl D.M."/>
        </authorList>
    </citation>
    <scope>NUCLEOTIDE SEQUENCE</scope>
    <source>
        <strain evidence="4">Duluth1</strain>
        <tissue evidence="4">Whole animal</tissue>
    </source>
</reference>
<comment type="caution">
    <text evidence="4">The sequence shown here is derived from an EMBL/GenBank/DDBJ whole genome shotgun (WGS) entry which is preliminary data.</text>
</comment>
<evidence type="ECO:0000313" key="4">
    <source>
        <dbReference type="EMBL" id="KAH3893545.1"/>
    </source>
</evidence>
<comment type="similarity">
    <text evidence="1">Belongs to the TRAFAC class TrmE-Era-EngA-EngB-Septin-like GTPase superfamily. AIG1/Toc34/Toc159-like paraseptin GTPase family. IAN subfamily.</text>
</comment>
<dbReference type="Pfam" id="PF04548">
    <property type="entry name" value="AIG1"/>
    <property type="match status" value="1"/>
</dbReference>
<keyword evidence="5" id="KW-1185">Reference proteome</keyword>
<dbReference type="InterPro" id="IPR006703">
    <property type="entry name" value="G_AIG1"/>
</dbReference>
<gene>
    <name evidence="4" type="ORF">DPMN_017693</name>
</gene>
<sequence>MSNDHIQRQLLATVVATCPGFNAILFVVSASTITEEIQATVDLMLASFGEDASEFAFLLLTDIANEKDKVEYLAEALSDANSKLLLLVSHCKHKILFIDNTSDKCSLEKMSEDIIEAICNNAKNNNFSNDCFKQVAIELGRLGGQRSMENLEDVNIKKKVLEESKLLEALYLVVKGFACFGKAFFYVSSAAHELYMKLGGIKELAAFMKK</sequence>
<dbReference type="Gene3D" id="3.40.50.300">
    <property type="entry name" value="P-loop containing nucleotide triphosphate hydrolases"/>
    <property type="match status" value="1"/>
</dbReference>
<dbReference type="GO" id="GO:0005525">
    <property type="term" value="F:GTP binding"/>
    <property type="evidence" value="ECO:0007669"/>
    <property type="project" value="InterPro"/>
</dbReference>